<sequence length="159" mass="17999">MVQQLVAEYGSGYDQVKNAIGGLTKEELQFKPAPDKWSIHEIIIHLADAEIVGVHRMKRVLAEENPTLTAYNQDAWADALQYSLEDAARSLELFGLLRQTMLPALLRAEEADWQRCGIHEEAGPLTLAQLLERYVNHVRGHLAQIDRVLAAYREKQAQQ</sequence>
<reference evidence="2 3" key="1">
    <citation type="submission" date="2023-09" db="EMBL/GenBank/DDBJ databases">
        <title>Complete Genome and Methylome dissection of Bacillus brevis NEB573 original source of BbsI restriction endonuclease.</title>
        <authorList>
            <person name="Fomenkov A."/>
            <person name="Roberts R.D."/>
        </authorList>
    </citation>
    <scope>NUCLEOTIDE SEQUENCE [LARGE SCALE GENOMIC DNA]</scope>
    <source>
        <strain evidence="2 3">NEB573</strain>
    </source>
</reference>
<dbReference type="Proteomes" id="UP001256827">
    <property type="component" value="Chromosome"/>
</dbReference>
<dbReference type="SUPFAM" id="SSF109854">
    <property type="entry name" value="DinB/YfiT-like putative metalloenzymes"/>
    <property type="match status" value="1"/>
</dbReference>
<evidence type="ECO:0000259" key="1">
    <source>
        <dbReference type="Pfam" id="PF12867"/>
    </source>
</evidence>
<accession>A0ABY9SZM2</accession>
<organism evidence="2 3">
    <name type="scientific">Brevibacillus brevis</name>
    <name type="common">Bacillus brevis</name>
    <dbReference type="NCBI Taxonomy" id="1393"/>
    <lineage>
        <taxon>Bacteria</taxon>
        <taxon>Bacillati</taxon>
        <taxon>Bacillota</taxon>
        <taxon>Bacilli</taxon>
        <taxon>Bacillales</taxon>
        <taxon>Paenibacillaceae</taxon>
        <taxon>Brevibacillus</taxon>
    </lineage>
</organism>
<dbReference type="RefSeq" id="WP_310764759.1">
    <property type="nucleotide sequence ID" value="NZ_CP134050.1"/>
</dbReference>
<dbReference type="InterPro" id="IPR034660">
    <property type="entry name" value="DinB/YfiT-like"/>
</dbReference>
<name>A0ABY9SZM2_BREBE</name>
<dbReference type="InterPro" id="IPR024775">
    <property type="entry name" value="DinB-like"/>
</dbReference>
<proteinExistence type="predicted"/>
<dbReference type="EMBL" id="CP134050">
    <property type="protein sequence ID" value="WNC13267.1"/>
    <property type="molecule type" value="Genomic_DNA"/>
</dbReference>
<feature type="domain" description="DinB-like" evidence="1">
    <location>
        <begin position="15"/>
        <end position="145"/>
    </location>
</feature>
<evidence type="ECO:0000313" key="2">
    <source>
        <dbReference type="EMBL" id="WNC13267.1"/>
    </source>
</evidence>
<dbReference type="Pfam" id="PF12867">
    <property type="entry name" value="DinB_2"/>
    <property type="match status" value="1"/>
</dbReference>
<gene>
    <name evidence="2" type="ORF">RGB73_21565</name>
</gene>
<evidence type="ECO:0000313" key="3">
    <source>
        <dbReference type="Proteomes" id="UP001256827"/>
    </source>
</evidence>
<protein>
    <submittedName>
        <fullName evidence="2">DinB family protein</fullName>
    </submittedName>
</protein>
<keyword evidence="3" id="KW-1185">Reference proteome</keyword>
<dbReference type="Gene3D" id="1.20.120.450">
    <property type="entry name" value="dinb family like domain"/>
    <property type="match status" value="1"/>
</dbReference>